<sequence>MLRTAVAPELRDWADNRLISAHIRIVKPMVAGTVLNAVVVCAALIGRIPWLDIAMFVGFTFGAAWHRVWLADGIARGRRQKRPQKIALAFRLNSLWMGLTFGILLALWFPGMPADVQLLLAVCATTQIASAAYTVRTLPKSATIYVACQAIGLAIGLARIGTATALCAIVVLMLASALLVRMAFTARDLFVTRILSDRDLAASARTVKLLLNEYEESGSDMLFELDRDHRLAGVSRRLSSALGLSTGELEGRTLTDLLAPSDERDSLARAIAERKRVSNLIVSCEGADGHTLWWSVTGRPCFPVDGERTTFRGVITDVTSQRIAESRAQRMASFDTLTGLPNRVSFDRVLEQVLDGREASDRVALLLVDIDHFKHVNDVHGHPVGDALLRIQAEAMAGCVEDSGLGGTTPIVARLASDEFAILVTGHDACDHAIRLSELLIDVLAQPVVIDGRDLAVSVSVGIALAPFHTDQKDQLQSYAGISLQAAKQGGRSMWEMFEPGMDAVLHERHALALDLRHAVARGELRLFIQPLVDVASEAKTGYEALLRWQHPTRGLVAPDQFIPIAEETGLIVPIGEWVIRSAFAEAATWEGGETIAINLSAVQVGHANLLPVIVNALAETGLDPARVEFEITESVLLDNSETNIEVLNRLHTLGVKIALDDFGTGYASLTYLLTFPFDKIKIDRRFISDLATREESQAIVGAVIALANQLGMCTLAEGVEEQDQLDTLRRHGCRMVQGWLFGKALPSEEYHPRREIALAPPPAARLPRARKTRASQTYSRRARA</sequence>
<dbReference type="SMART" id="SM00052">
    <property type="entry name" value="EAL"/>
    <property type="match status" value="1"/>
</dbReference>
<dbReference type="PANTHER" id="PTHR44757">
    <property type="entry name" value="DIGUANYLATE CYCLASE DGCP"/>
    <property type="match status" value="1"/>
</dbReference>
<evidence type="ECO:0000259" key="3">
    <source>
        <dbReference type="PROSITE" id="PS50112"/>
    </source>
</evidence>
<dbReference type="PROSITE" id="PS50113">
    <property type="entry name" value="PAC"/>
    <property type="match status" value="1"/>
</dbReference>
<dbReference type="Gene3D" id="3.30.70.270">
    <property type="match status" value="1"/>
</dbReference>
<dbReference type="InterPro" id="IPR043128">
    <property type="entry name" value="Rev_trsase/Diguanyl_cyclase"/>
</dbReference>
<dbReference type="NCBIfam" id="TIGR00229">
    <property type="entry name" value="sensory_box"/>
    <property type="match status" value="1"/>
</dbReference>
<dbReference type="InterPro" id="IPR000700">
    <property type="entry name" value="PAS-assoc_C"/>
</dbReference>
<dbReference type="Proteomes" id="UP000232587">
    <property type="component" value="Unassembled WGS sequence"/>
</dbReference>
<keyword evidence="2" id="KW-1133">Transmembrane helix</keyword>
<dbReference type="Pfam" id="PF00990">
    <property type="entry name" value="GGDEF"/>
    <property type="match status" value="1"/>
</dbReference>
<dbReference type="NCBIfam" id="TIGR00254">
    <property type="entry name" value="GGDEF"/>
    <property type="match status" value="1"/>
</dbReference>
<evidence type="ECO:0000259" key="4">
    <source>
        <dbReference type="PROSITE" id="PS50113"/>
    </source>
</evidence>
<feature type="transmembrane region" description="Helical" evidence="2">
    <location>
        <begin position="90"/>
        <end position="110"/>
    </location>
</feature>
<dbReference type="PROSITE" id="PS50887">
    <property type="entry name" value="GGDEF"/>
    <property type="match status" value="1"/>
</dbReference>
<evidence type="ECO:0000256" key="1">
    <source>
        <dbReference type="SAM" id="MobiDB-lite"/>
    </source>
</evidence>
<evidence type="ECO:0000313" key="8">
    <source>
        <dbReference type="Proteomes" id="UP000232587"/>
    </source>
</evidence>
<protein>
    <submittedName>
        <fullName evidence="7">PAS domain S-box-containing protein/diguanylate cyclase (GGDEF)-like protein</fullName>
    </submittedName>
</protein>
<dbReference type="InterPro" id="IPR013656">
    <property type="entry name" value="PAS_4"/>
</dbReference>
<accession>A0A2N0H6Y8</accession>
<feature type="domain" description="GGDEF" evidence="6">
    <location>
        <begin position="361"/>
        <end position="500"/>
    </location>
</feature>
<dbReference type="CDD" id="cd00130">
    <property type="entry name" value="PAS"/>
    <property type="match status" value="1"/>
</dbReference>
<dbReference type="SUPFAM" id="SSF141868">
    <property type="entry name" value="EAL domain-like"/>
    <property type="match status" value="1"/>
</dbReference>
<dbReference type="InterPro" id="IPR052155">
    <property type="entry name" value="Biofilm_reg_signaling"/>
</dbReference>
<evidence type="ECO:0000313" key="7">
    <source>
        <dbReference type="EMBL" id="PKB14709.1"/>
    </source>
</evidence>
<name>A0A2N0H6Y8_9SPHN</name>
<evidence type="ECO:0000259" key="6">
    <source>
        <dbReference type="PROSITE" id="PS50887"/>
    </source>
</evidence>
<dbReference type="Pfam" id="PF08448">
    <property type="entry name" value="PAS_4"/>
    <property type="match status" value="1"/>
</dbReference>
<feature type="region of interest" description="Disordered" evidence="1">
    <location>
        <begin position="759"/>
        <end position="785"/>
    </location>
</feature>
<evidence type="ECO:0000259" key="5">
    <source>
        <dbReference type="PROSITE" id="PS50883"/>
    </source>
</evidence>
<reference evidence="7 8" key="1">
    <citation type="submission" date="2017-11" db="EMBL/GenBank/DDBJ databases">
        <title>Genomic Encyclopedia of Type Strains, Phase III (KMG-III): the genomes of soil and plant-associated and newly described type strains.</title>
        <authorList>
            <person name="Whitman W."/>
        </authorList>
    </citation>
    <scope>NUCLEOTIDE SEQUENCE [LARGE SCALE GENOMIC DNA]</scope>
    <source>
        <strain evidence="7 8">CGMCC 1.12274</strain>
    </source>
</reference>
<dbReference type="AlphaFoldDB" id="A0A2N0H6Y8"/>
<dbReference type="PROSITE" id="PS50112">
    <property type="entry name" value="PAS"/>
    <property type="match status" value="1"/>
</dbReference>
<dbReference type="SUPFAM" id="SSF55785">
    <property type="entry name" value="PYP-like sensor domain (PAS domain)"/>
    <property type="match status" value="1"/>
</dbReference>
<dbReference type="PANTHER" id="PTHR44757:SF2">
    <property type="entry name" value="BIOFILM ARCHITECTURE MAINTENANCE PROTEIN MBAA"/>
    <property type="match status" value="1"/>
</dbReference>
<feature type="transmembrane region" description="Helical" evidence="2">
    <location>
        <begin position="51"/>
        <end position="70"/>
    </location>
</feature>
<keyword evidence="2" id="KW-0472">Membrane</keyword>
<dbReference type="InterPro" id="IPR035919">
    <property type="entry name" value="EAL_sf"/>
</dbReference>
<dbReference type="SMART" id="SM00267">
    <property type="entry name" value="GGDEF"/>
    <property type="match status" value="1"/>
</dbReference>
<feature type="domain" description="EAL" evidence="5">
    <location>
        <begin position="509"/>
        <end position="759"/>
    </location>
</feature>
<comment type="caution">
    <text evidence="7">The sequence shown here is derived from an EMBL/GenBank/DDBJ whole genome shotgun (WGS) entry which is preliminary data.</text>
</comment>
<dbReference type="CDD" id="cd01948">
    <property type="entry name" value="EAL"/>
    <property type="match status" value="1"/>
</dbReference>
<dbReference type="Gene3D" id="3.30.450.20">
    <property type="entry name" value="PAS domain"/>
    <property type="match status" value="1"/>
</dbReference>
<dbReference type="InterPro" id="IPR035965">
    <property type="entry name" value="PAS-like_dom_sf"/>
</dbReference>
<feature type="transmembrane region" description="Helical" evidence="2">
    <location>
        <begin position="116"/>
        <end position="135"/>
    </location>
</feature>
<feature type="compositionally biased region" description="Polar residues" evidence="1">
    <location>
        <begin position="775"/>
        <end position="785"/>
    </location>
</feature>
<dbReference type="InterPro" id="IPR001633">
    <property type="entry name" value="EAL_dom"/>
</dbReference>
<keyword evidence="2" id="KW-0812">Transmembrane</keyword>
<feature type="transmembrane region" description="Helical" evidence="2">
    <location>
        <begin position="25"/>
        <end position="45"/>
    </location>
</feature>
<dbReference type="EMBL" id="PHUF01000004">
    <property type="protein sequence ID" value="PKB14709.1"/>
    <property type="molecule type" value="Genomic_DNA"/>
</dbReference>
<dbReference type="Pfam" id="PF00563">
    <property type="entry name" value="EAL"/>
    <property type="match status" value="1"/>
</dbReference>
<feature type="domain" description="PAC" evidence="4">
    <location>
        <begin position="275"/>
        <end position="330"/>
    </location>
</feature>
<gene>
    <name evidence="7" type="ORF">B0I00_2307</name>
</gene>
<organism evidence="7 8">
    <name type="scientific">Novosphingobium kunmingense</name>
    <dbReference type="NCBI Taxonomy" id="1211806"/>
    <lineage>
        <taxon>Bacteria</taxon>
        <taxon>Pseudomonadati</taxon>
        <taxon>Pseudomonadota</taxon>
        <taxon>Alphaproteobacteria</taxon>
        <taxon>Sphingomonadales</taxon>
        <taxon>Sphingomonadaceae</taxon>
        <taxon>Novosphingobium</taxon>
    </lineage>
</organism>
<dbReference type="InterPro" id="IPR000160">
    <property type="entry name" value="GGDEF_dom"/>
</dbReference>
<feature type="domain" description="PAS" evidence="3">
    <location>
        <begin position="203"/>
        <end position="262"/>
    </location>
</feature>
<dbReference type="Gene3D" id="3.20.20.450">
    <property type="entry name" value="EAL domain"/>
    <property type="match status" value="1"/>
</dbReference>
<feature type="transmembrane region" description="Helical" evidence="2">
    <location>
        <begin position="166"/>
        <end position="184"/>
    </location>
</feature>
<proteinExistence type="predicted"/>
<evidence type="ECO:0000256" key="2">
    <source>
        <dbReference type="SAM" id="Phobius"/>
    </source>
</evidence>
<keyword evidence="8" id="KW-1185">Reference proteome</keyword>
<dbReference type="InterPro" id="IPR000014">
    <property type="entry name" value="PAS"/>
</dbReference>
<dbReference type="CDD" id="cd01949">
    <property type="entry name" value="GGDEF"/>
    <property type="match status" value="1"/>
</dbReference>
<dbReference type="SUPFAM" id="SSF55073">
    <property type="entry name" value="Nucleotide cyclase"/>
    <property type="match status" value="1"/>
</dbReference>
<dbReference type="InterPro" id="IPR029787">
    <property type="entry name" value="Nucleotide_cyclase"/>
</dbReference>
<dbReference type="PROSITE" id="PS50883">
    <property type="entry name" value="EAL"/>
    <property type="match status" value="1"/>
</dbReference>